<feature type="compositionally biased region" description="Polar residues" evidence="1">
    <location>
        <begin position="141"/>
        <end position="150"/>
    </location>
</feature>
<evidence type="ECO:0000313" key="3">
    <source>
        <dbReference type="WBParaSite" id="TMUE_2000006777.1"/>
    </source>
</evidence>
<protein>
    <submittedName>
        <fullName evidence="3">Uncharacterized protein</fullName>
    </submittedName>
</protein>
<evidence type="ECO:0000313" key="2">
    <source>
        <dbReference type="Proteomes" id="UP000046395"/>
    </source>
</evidence>
<reference evidence="3" key="1">
    <citation type="submission" date="2019-12" db="UniProtKB">
        <authorList>
            <consortium name="WormBaseParasite"/>
        </authorList>
    </citation>
    <scope>IDENTIFICATION</scope>
</reference>
<feature type="region of interest" description="Disordered" evidence="1">
    <location>
        <begin position="53"/>
        <end position="150"/>
    </location>
</feature>
<dbReference type="Proteomes" id="UP000046395">
    <property type="component" value="Unassembled WGS sequence"/>
</dbReference>
<keyword evidence="2" id="KW-1185">Reference proteome</keyword>
<name>A0A5S6QIS9_TRIMR</name>
<sequence length="304" mass="32774">MHRVLRPQLSRAMVGGNSTRPEARKTSPALNERSTGGRVLPGCTLASRTSLRPAAPYPEKFGGRPAPRAPSRCGTRQHGGNAGQHCLAKRGGASVGGQARLPPRAQRSAELNAQQLASPTDTAGRRSRPNRRWPTDRRNARQPSTAAASKNAATEFLELEVNGATIAPPPLPGARRICQHLSACDRHRPEPRNPPTGKPIGKARVAKLAYHPGKWRKRFTFLPGRKEPAGCPAAGSRKPLAARLPFQPWVTATRGAGDRMGEGKASYCTVDWGCRHDGRAVVQCRRWVGGDGPPRNVGIVLRRS</sequence>
<dbReference type="AlphaFoldDB" id="A0A5S6QIS9"/>
<organism evidence="2 3">
    <name type="scientific">Trichuris muris</name>
    <name type="common">Mouse whipworm</name>
    <dbReference type="NCBI Taxonomy" id="70415"/>
    <lineage>
        <taxon>Eukaryota</taxon>
        <taxon>Metazoa</taxon>
        <taxon>Ecdysozoa</taxon>
        <taxon>Nematoda</taxon>
        <taxon>Enoplea</taxon>
        <taxon>Dorylaimia</taxon>
        <taxon>Trichinellida</taxon>
        <taxon>Trichuridae</taxon>
        <taxon>Trichuris</taxon>
    </lineage>
</organism>
<feature type="compositionally biased region" description="Polar residues" evidence="1">
    <location>
        <begin position="109"/>
        <end position="121"/>
    </location>
</feature>
<feature type="region of interest" description="Disordered" evidence="1">
    <location>
        <begin position="1"/>
        <end position="41"/>
    </location>
</feature>
<accession>A0A5S6QIS9</accession>
<dbReference type="WBParaSite" id="TMUE_2000006777.1">
    <property type="protein sequence ID" value="TMUE_2000006777.1"/>
    <property type="gene ID" value="WBGene00299715"/>
</dbReference>
<proteinExistence type="predicted"/>
<evidence type="ECO:0000256" key="1">
    <source>
        <dbReference type="SAM" id="MobiDB-lite"/>
    </source>
</evidence>